<evidence type="ECO:0000313" key="2">
    <source>
        <dbReference type="Proteomes" id="UP000009138"/>
    </source>
</evidence>
<accession>I1CNM5</accession>
<evidence type="ECO:0000313" key="1">
    <source>
        <dbReference type="EMBL" id="EIE90055.1"/>
    </source>
</evidence>
<organism evidence="1 2">
    <name type="scientific">Rhizopus delemar (strain RA 99-880 / ATCC MYA-4621 / FGSC 9543 / NRRL 43880)</name>
    <name type="common">Mucormycosis agent</name>
    <name type="synonym">Rhizopus arrhizus var. delemar</name>
    <dbReference type="NCBI Taxonomy" id="246409"/>
    <lineage>
        <taxon>Eukaryota</taxon>
        <taxon>Fungi</taxon>
        <taxon>Fungi incertae sedis</taxon>
        <taxon>Mucoromycota</taxon>
        <taxon>Mucoromycotina</taxon>
        <taxon>Mucoromycetes</taxon>
        <taxon>Mucorales</taxon>
        <taxon>Mucorineae</taxon>
        <taxon>Rhizopodaceae</taxon>
        <taxon>Rhizopus</taxon>
    </lineage>
</organism>
<keyword evidence="2" id="KW-1185">Reference proteome</keyword>
<dbReference type="InParanoid" id="I1CNM5"/>
<sequence length="101" mass="11645">MPNKNLYICVCPEVCAIKANGYDIVKKSTFERHEVTRQHSTVYSTYPVHHLHGQHVTDDMLTMFGQSESQITEAMEVDSSRYKFLLAVKIQQHNILLISIH</sequence>
<proteinExistence type="predicted"/>
<dbReference type="GeneID" id="93621731"/>
<dbReference type="Proteomes" id="UP000009138">
    <property type="component" value="Unassembled WGS sequence"/>
</dbReference>
<protein>
    <submittedName>
        <fullName evidence="1">Uncharacterized protein</fullName>
    </submittedName>
</protein>
<dbReference type="EMBL" id="CH476745">
    <property type="protein sequence ID" value="EIE90055.1"/>
    <property type="molecule type" value="Genomic_DNA"/>
</dbReference>
<gene>
    <name evidence="1" type="ORF">RO3G_14766</name>
</gene>
<name>I1CNM5_RHIO9</name>
<reference evidence="1 2" key="1">
    <citation type="journal article" date="2009" name="PLoS Genet.">
        <title>Genomic analysis of the basal lineage fungus Rhizopus oryzae reveals a whole-genome duplication.</title>
        <authorList>
            <person name="Ma L.-J."/>
            <person name="Ibrahim A.S."/>
            <person name="Skory C."/>
            <person name="Grabherr M.G."/>
            <person name="Burger G."/>
            <person name="Butler M."/>
            <person name="Elias M."/>
            <person name="Idnurm A."/>
            <person name="Lang B.F."/>
            <person name="Sone T."/>
            <person name="Abe A."/>
            <person name="Calvo S.E."/>
            <person name="Corrochano L.M."/>
            <person name="Engels R."/>
            <person name="Fu J."/>
            <person name="Hansberg W."/>
            <person name="Kim J.-M."/>
            <person name="Kodira C.D."/>
            <person name="Koehrsen M.J."/>
            <person name="Liu B."/>
            <person name="Miranda-Saavedra D."/>
            <person name="O'Leary S."/>
            <person name="Ortiz-Castellanos L."/>
            <person name="Poulter R."/>
            <person name="Rodriguez-Romero J."/>
            <person name="Ruiz-Herrera J."/>
            <person name="Shen Y.-Q."/>
            <person name="Zeng Q."/>
            <person name="Galagan J."/>
            <person name="Birren B.W."/>
            <person name="Cuomo C.A."/>
            <person name="Wickes B.L."/>
        </authorList>
    </citation>
    <scope>NUCLEOTIDE SEQUENCE [LARGE SCALE GENOMIC DNA]</scope>
    <source>
        <strain evidence="2">RA 99-880 / ATCC MYA-4621 / FGSC 9543 / NRRL 43880</strain>
    </source>
</reference>
<dbReference type="AlphaFoldDB" id="I1CNM5"/>
<dbReference type="VEuPathDB" id="FungiDB:RO3G_14766"/>
<dbReference type="RefSeq" id="XP_067525451.1">
    <property type="nucleotide sequence ID" value="XM_067669350.1"/>
</dbReference>